<dbReference type="AlphaFoldDB" id="A0A5E4YD96"/>
<keyword evidence="1" id="KW-0233">DNA recombination</keyword>
<dbReference type="GO" id="GO:0006310">
    <property type="term" value="P:DNA recombination"/>
    <property type="evidence" value="ECO:0007669"/>
    <property type="project" value="UniProtKB-KW"/>
</dbReference>
<gene>
    <name evidence="2" type="ORF">PIN31115_04397</name>
</gene>
<dbReference type="InterPro" id="IPR011010">
    <property type="entry name" value="DNA_brk_join_enz"/>
</dbReference>
<dbReference type="SUPFAM" id="SSF56349">
    <property type="entry name" value="DNA breaking-rejoining enzymes"/>
    <property type="match status" value="1"/>
</dbReference>
<dbReference type="Proteomes" id="UP000333828">
    <property type="component" value="Unassembled WGS sequence"/>
</dbReference>
<dbReference type="RefSeq" id="WP_150685884.1">
    <property type="nucleotide sequence ID" value="NZ_CABPSI010000005.1"/>
</dbReference>
<dbReference type="GO" id="GO:0003677">
    <property type="term" value="F:DNA binding"/>
    <property type="evidence" value="ECO:0007669"/>
    <property type="project" value="InterPro"/>
</dbReference>
<evidence type="ECO:0000256" key="1">
    <source>
        <dbReference type="ARBA" id="ARBA00023172"/>
    </source>
</evidence>
<dbReference type="GO" id="GO:0015074">
    <property type="term" value="P:DNA integration"/>
    <property type="evidence" value="ECO:0007669"/>
    <property type="project" value="InterPro"/>
</dbReference>
<proteinExistence type="predicted"/>
<keyword evidence="3" id="KW-1185">Reference proteome</keyword>
<dbReference type="InterPro" id="IPR013762">
    <property type="entry name" value="Integrase-like_cat_sf"/>
</dbReference>
<sequence>MTNTATHLVDIQSTAASAIPDLVISQHDEVVISRFKDALWDLSPYIHTRNTRGAAIRFDVEFHDSSILTDDRHECLLQSAKQFLYERWRLKGPRSGRNISAKTLLNNWRQLCPLLKWMVRNTVPSFAEMSPERCILYANESKGVLKDSTRNIKLQILTTYYDLRDSLTDQLPAYPWGNSSSFLLVKDTKPSRRRIVGDATTEIIPARLLKIIVQKALEYVERQAGVLLDARDEIIQIRAQEYEHLIQSHRTRYPDGFASIYKSEDQYLAVRLRHLSASRSNEVASRYGFTSLRHLTEQLLYLRTACYIVCAAFSGMRDSELASLEVGCFSRREGFDDEVFCWLKGTTYKLEQNPRPAEWMVPEVVGKAVMVATRLGAPIRTAADATISEFEVALASPSLLGSARPKLLKLLQECKRHRNALLIVEKEKAKIRSLGGGAATHALRAFASMSGAVVGQQDMEGVRDHETVKVGRPWPLAAHQFRRTFAVFVARNLMGDVRYLREHFKHWSIDMTLYYSRQDAGIDSTVVGQILFERDELQAVIVERWICSERPLSGGGGQRIVAFRDRQEVKTVSNMRDFGRRLGEDVFIRGTGHSWCLASGSGCGGHGLYDAMLCTSCGEGVIDDSHIQIWKGIRNQQIEVLKCPDIGMASRQRCIDHLEAAERVLTDLGVPIESQLVPDSRPTKELPS</sequence>
<protein>
    <recommendedName>
        <fullName evidence="4">Integrase</fullName>
    </recommendedName>
</protein>
<name>A0A5E4YD96_9BURK</name>
<dbReference type="EMBL" id="CABPSI010000005">
    <property type="protein sequence ID" value="VVE46133.1"/>
    <property type="molecule type" value="Genomic_DNA"/>
</dbReference>
<dbReference type="Gene3D" id="1.10.443.10">
    <property type="entry name" value="Intergrase catalytic core"/>
    <property type="match status" value="1"/>
</dbReference>
<accession>A0A5E4YD96</accession>
<reference evidence="2 3" key="1">
    <citation type="submission" date="2019-08" db="EMBL/GenBank/DDBJ databases">
        <authorList>
            <person name="Peeters C."/>
        </authorList>
    </citation>
    <scope>NUCLEOTIDE SEQUENCE [LARGE SCALE GENOMIC DNA]</scope>
    <source>
        <strain evidence="2 3">LMG 31115</strain>
    </source>
</reference>
<evidence type="ECO:0000313" key="2">
    <source>
        <dbReference type="EMBL" id="VVE46133.1"/>
    </source>
</evidence>
<evidence type="ECO:0008006" key="4">
    <source>
        <dbReference type="Google" id="ProtNLM"/>
    </source>
</evidence>
<organism evidence="2 3">
    <name type="scientific">Pandoraea iniqua</name>
    <dbReference type="NCBI Taxonomy" id="2508288"/>
    <lineage>
        <taxon>Bacteria</taxon>
        <taxon>Pseudomonadati</taxon>
        <taxon>Pseudomonadota</taxon>
        <taxon>Betaproteobacteria</taxon>
        <taxon>Burkholderiales</taxon>
        <taxon>Burkholderiaceae</taxon>
        <taxon>Pandoraea</taxon>
    </lineage>
</organism>
<evidence type="ECO:0000313" key="3">
    <source>
        <dbReference type="Proteomes" id="UP000333828"/>
    </source>
</evidence>